<evidence type="ECO:0000313" key="4">
    <source>
        <dbReference type="EMBL" id="ROR37509.1"/>
    </source>
</evidence>
<evidence type="ECO:0000313" key="7">
    <source>
        <dbReference type="Proteomes" id="UP000267408"/>
    </source>
</evidence>
<dbReference type="EMBL" id="RKQG01000002">
    <property type="protein sequence ID" value="RPE29048.1"/>
    <property type="molecule type" value="Genomic_DNA"/>
</dbReference>
<dbReference type="InterPro" id="IPR012156">
    <property type="entry name" value="Cold_shock_CspA"/>
</dbReference>
<comment type="subcellular location">
    <subcellularLocation>
        <location evidence="1">Cytoplasm</location>
    </subcellularLocation>
</comment>
<dbReference type="EMBL" id="RJVJ01000002">
    <property type="protein sequence ID" value="ROR37509.1"/>
    <property type="molecule type" value="Genomic_DNA"/>
</dbReference>
<accession>A0A3N4R6K8</accession>
<dbReference type="InterPro" id="IPR012340">
    <property type="entry name" value="NA-bd_OB-fold"/>
</dbReference>
<comment type="caution">
    <text evidence="5">The sequence shown here is derived from an EMBL/GenBank/DDBJ whole genome shotgun (WGS) entry which is preliminary data.</text>
</comment>
<dbReference type="GO" id="GO:0005737">
    <property type="term" value="C:cytoplasm"/>
    <property type="evidence" value="ECO:0007669"/>
    <property type="project" value="UniProtKB-SubCell"/>
</dbReference>
<dbReference type="Proteomes" id="UP000267408">
    <property type="component" value="Unassembled WGS sequence"/>
</dbReference>
<feature type="domain" description="CSD" evidence="3">
    <location>
        <begin position="1"/>
        <end position="68"/>
    </location>
</feature>
<dbReference type="PROSITE" id="PS51857">
    <property type="entry name" value="CSD_2"/>
    <property type="match status" value="1"/>
</dbReference>
<dbReference type="CDD" id="cd04458">
    <property type="entry name" value="CSP_CDS"/>
    <property type="match status" value="1"/>
</dbReference>
<dbReference type="PIRSF" id="PIRSF002599">
    <property type="entry name" value="Cold_shock_A"/>
    <property type="match status" value="1"/>
</dbReference>
<evidence type="ECO:0000313" key="6">
    <source>
        <dbReference type="Proteomes" id="UP000266906"/>
    </source>
</evidence>
<dbReference type="InterPro" id="IPR011129">
    <property type="entry name" value="CSD"/>
</dbReference>
<gene>
    <name evidence="5" type="ORF">EDD38_6195</name>
    <name evidence="4" type="ORF">EDD39_5657</name>
</gene>
<sequence length="71" mass="8160">METGTVKWFNPDHGYGYITPDTGGPDVAVYYDSVLADTDAHRYLHQGQRVRYDEKLEEFRPVAEHVHPLTP</sequence>
<dbReference type="Proteomes" id="UP000266906">
    <property type="component" value="Unassembled WGS sequence"/>
</dbReference>
<protein>
    <submittedName>
        <fullName evidence="5">CspA family cold shock protein</fullName>
    </submittedName>
</protein>
<evidence type="ECO:0000313" key="5">
    <source>
        <dbReference type="EMBL" id="RPE29048.1"/>
    </source>
</evidence>
<reference evidence="6 7" key="1">
    <citation type="submission" date="2018-11" db="EMBL/GenBank/DDBJ databases">
        <title>Sequencing the genomes of 1000 actinobacteria strains.</title>
        <authorList>
            <person name="Klenk H.-P."/>
        </authorList>
    </citation>
    <scope>NUCLEOTIDE SEQUENCE [LARGE SCALE GENOMIC DNA]</scope>
    <source>
        <strain evidence="4 7">DSM 44780</strain>
        <strain evidence="5 6">DSM 44781</strain>
    </source>
</reference>
<evidence type="ECO:0000256" key="2">
    <source>
        <dbReference type="ARBA" id="ARBA00022490"/>
    </source>
</evidence>
<dbReference type="SUPFAM" id="SSF50249">
    <property type="entry name" value="Nucleic acid-binding proteins"/>
    <property type="match status" value="1"/>
</dbReference>
<keyword evidence="6" id="KW-1185">Reference proteome</keyword>
<accession>A0A8G1UB72</accession>
<proteinExistence type="predicted"/>
<dbReference type="Gene3D" id="2.40.50.140">
    <property type="entry name" value="Nucleic acid-binding proteins"/>
    <property type="match status" value="1"/>
</dbReference>
<dbReference type="OrthoDB" id="9805039at2"/>
<keyword evidence="2" id="KW-0963">Cytoplasm</keyword>
<evidence type="ECO:0000256" key="1">
    <source>
        <dbReference type="ARBA" id="ARBA00004496"/>
    </source>
</evidence>
<name>A0A3N4R6K8_9ACTN</name>
<organism evidence="5 6">
    <name type="scientific">Kitasatospora cineracea</name>
    <dbReference type="NCBI Taxonomy" id="88074"/>
    <lineage>
        <taxon>Bacteria</taxon>
        <taxon>Bacillati</taxon>
        <taxon>Actinomycetota</taxon>
        <taxon>Actinomycetes</taxon>
        <taxon>Kitasatosporales</taxon>
        <taxon>Streptomycetaceae</taxon>
        <taxon>Kitasatospora</taxon>
    </lineage>
</organism>
<dbReference type="RefSeq" id="WP_123561474.1">
    <property type="nucleotide sequence ID" value="NZ_JBEYIY010000014.1"/>
</dbReference>
<evidence type="ECO:0000259" key="3">
    <source>
        <dbReference type="PROSITE" id="PS51857"/>
    </source>
</evidence>
<dbReference type="InterPro" id="IPR002059">
    <property type="entry name" value="CSP_DNA-bd"/>
</dbReference>
<dbReference type="AlphaFoldDB" id="A0A3N4R6K8"/>
<dbReference type="Pfam" id="PF00313">
    <property type="entry name" value="CSD"/>
    <property type="match status" value="1"/>
</dbReference>
<dbReference type="SMART" id="SM00357">
    <property type="entry name" value="CSP"/>
    <property type="match status" value="1"/>
</dbReference>
<dbReference type="PRINTS" id="PR00050">
    <property type="entry name" value="COLDSHOCK"/>
</dbReference>
<dbReference type="GO" id="GO:0003676">
    <property type="term" value="F:nucleic acid binding"/>
    <property type="evidence" value="ECO:0007669"/>
    <property type="project" value="InterPro"/>
</dbReference>